<name>Q9HJA3_THEAC</name>
<dbReference type="EMBL" id="AL445066">
    <property type="protein sequence ID" value="CAC12195.1"/>
    <property type="molecule type" value="Genomic_DNA"/>
</dbReference>
<dbReference type="Pfam" id="PF13439">
    <property type="entry name" value="Glyco_transf_4"/>
    <property type="match status" value="1"/>
</dbReference>
<evidence type="ECO:0000259" key="1">
    <source>
        <dbReference type="Pfam" id="PF00534"/>
    </source>
</evidence>
<accession>Q9HJA3</accession>
<dbReference type="InterPro" id="IPR050194">
    <property type="entry name" value="Glycosyltransferase_grp1"/>
</dbReference>
<dbReference type="SUPFAM" id="SSF53756">
    <property type="entry name" value="UDP-Glycosyltransferase/glycogen phosphorylase"/>
    <property type="match status" value="1"/>
</dbReference>
<dbReference type="InterPro" id="IPR028098">
    <property type="entry name" value="Glyco_trans_4-like_N"/>
</dbReference>
<keyword evidence="4" id="KW-1185">Reference proteome</keyword>
<reference evidence="3 4" key="1">
    <citation type="journal article" date="2000" name="Nature">
        <title>The genome sequence of the thermoacidophilic scavenger Thermoplasma acidophilum.</title>
        <authorList>
            <person name="Ruepp A."/>
            <person name="Graml W."/>
            <person name="Santos-Martinez M.L."/>
            <person name="Koretke K.K."/>
            <person name="Volker C."/>
            <person name="Mewes H.W."/>
            <person name="Frishman D."/>
            <person name="Stocker S."/>
            <person name="Lupas A.N."/>
            <person name="Baumeister W."/>
        </authorList>
    </citation>
    <scope>NUCLEOTIDE SEQUENCE [LARGE SCALE GENOMIC DNA]</scope>
    <source>
        <strain evidence="4">ATCC 25905 / DSM 1728 / JCM 9062 / NBRC 15155 / AMRC-C165</strain>
    </source>
</reference>
<dbReference type="EnsemblBacteria" id="CAC12195">
    <property type="protein sequence ID" value="CAC12195"/>
    <property type="gene ID" value="CAC12195"/>
</dbReference>
<dbReference type="OrthoDB" id="132546at2157"/>
<dbReference type="Gene3D" id="3.40.50.2000">
    <property type="entry name" value="Glycogen Phosphorylase B"/>
    <property type="match status" value="2"/>
</dbReference>
<dbReference type="PANTHER" id="PTHR45947:SF3">
    <property type="entry name" value="SULFOQUINOVOSYL TRANSFERASE SQD2"/>
    <property type="match status" value="1"/>
</dbReference>
<evidence type="ECO:0000259" key="2">
    <source>
        <dbReference type="Pfam" id="PF13439"/>
    </source>
</evidence>
<feature type="domain" description="Glycosyltransferase subfamily 4-like N-terminal" evidence="2">
    <location>
        <begin position="15"/>
        <end position="181"/>
    </location>
</feature>
<dbReference type="InParanoid" id="Q9HJA3"/>
<dbReference type="GO" id="GO:0016758">
    <property type="term" value="F:hexosyltransferase activity"/>
    <property type="evidence" value="ECO:0007669"/>
    <property type="project" value="TreeGrafter"/>
</dbReference>
<dbReference type="Proteomes" id="UP000001024">
    <property type="component" value="Chromosome"/>
</dbReference>
<gene>
    <name evidence="3" type="ordered locus">Ta1067</name>
</gene>
<evidence type="ECO:0000313" key="3">
    <source>
        <dbReference type="EMBL" id="CAC12195.1"/>
    </source>
</evidence>
<proteinExistence type="predicted"/>
<dbReference type="Pfam" id="PF00534">
    <property type="entry name" value="Glycos_transf_1"/>
    <property type="match status" value="1"/>
</dbReference>
<dbReference type="KEGG" id="tac:Ta1067"/>
<dbReference type="CAZy" id="GT4">
    <property type="family name" value="Glycosyltransferase Family 4"/>
</dbReference>
<dbReference type="STRING" id="273075.gene:9572288"/>
<dbReference type="AlphaFoldDB" id="Q9HJA3"/>
<feature type="domain" description="Glycosyl transferase family 1" evidence="1">
    <location>
        <begin position="187"/>
        <end position="336"/>
    </location>
</feature>
<protein>
    <submittedName>
        <fullName evidence="3">N-acetylglucosaminyl-phosphatidylinositol biosynthetic protein related protein</fullName>
    </submittedName>
</protein>
<dbReference type="HOGENOM" id="CLU_009583_2_0_2"/>
<dbReference type="InterPro" id="IPR001296">
    <property type="entry name" value="Glyco_trans_1"/>
</dbReference>
<dbReference type="PANTHER" id="PTHR45947">
    <property type="entry name" value="SULFOQUINOVOSYL TRANSFERASE SQD2"/>
    <property type="match status" value="1"/>
</dbReference>
<organism evidence="3 4">
    <name type="scientific">Thermoplasma acidophilum (strain ATCC 25905 / DSM 1728 / JCM 9062 / NBRC 15155 / AMRC-C165)</name>
    <dbReference type="NCBI Taxonomy" id="273075"/>
    <lineage>
        <taxon>Archaea</taxon>
        <taxon>Methanobacteriati</taxon>
        <taxon>Thermoplasmatota</taxon>
        <taxon>Thermoplasmata</taxon>
        <taxon>Thermoplasmatales</taxon>
        <taxon>Thermoplasmataceae</taxon>
        <taxon>Thermoplasma</taxon>
    </lineage>
</organism>
<dbReference type="DNASU" id="1456581"/>
<dbReference type="eggNOG" id="arCOG01403">
    <property type="taxonomic scope" value="Archaea"/>
</dbReference>
<dbReference type="PaxDb" id="273075-Ta1067"/>
<evidence type="ECO:0000313" key="4">
    <source>
        <dbReference type="Proteomes" id="UP000001024"/>
    </source>
</evidence>
<sequence>MRILYFTDTYYPTPDGVSVYLKEVKQKLEDEGHEVMIFSVTGDSREHNVYVPKYTAPFLPYPQYRVPVSFIPFRVFRRALEFNPDIVHLHNAFYMSSVGYLVARRIGVPPVATFHTDVSRMKESINMPFKNLAFDLGERYSLFLYRKCRMVMAPSATVEEYLKIRGVKNVVTLPLFVDTDKYRYVPADSGERYILYLGRITVDKGIYRVLDLAEAMKSEDVRFKIAGVGPELDRIRRIVKYHGMKNVEILGYVDDQRKMDLMANASLFVYPSSADTFGISVFEALASGVPVMVSEDFPVKENTEAISYVKFGDIRSAVETAERILHEDRRKLAAEARHLVESKYSLERHISSLLEIYDYIRAERRKMGSSEKMRADNSAYR</sequence>
<dbReference type="RefSeq" id="WP_010901478.1">
    <property type="nucleotide sequence ID" value="NC_002578.1"/>
</dbReference>